<sequence>MATTTTVTQQLSLDLSKYPKFSRQQAGHLRHFHNLASATDGNWPHMGAQEPGQEFLDAYRYQLATMAYAAGLAHYHHMPAMRSLFQPLMRNLILKMLRREVWGYWYLTSQSGIRVDPDLKELRKPWADPVVTENIMYSGHLLLMTSLYAWLFDSDEFEKPGSIVFNWDPIFWGFGPEAFKYDNRSLQRAILNEMERSGWAGVCCEPNLVFVVCNQFPLIAMRYNDVRDGTDTIGEILPKYRAATAERKMIQTDDSLYVNAWRMRQKNVMPAHGLDFTAWANAFMNTWNSDFVRSVYDKQSLGYITNIDGKTEVQHTMVGTKFRELVNKEGAAPDSPETLKHAKEFFFSNKGMIKFPYTQPTFGYVVKWLSELGKTAELNALLDYADARLKPTWENGGLFYPRNDQQVDEDANWTHMDPFTGNAAIGYGRFNVEDGQKKMWDHPWTREDVAKRPYVDGLDLSQDVDCLRGSWDEDMQGMIVTLKSWDAAVHKISFTVKNLPNGHKWAVYRNGALSTTTSASNIDIRDAVGEEELDIVILKV</sequence>
<dbReference type="EMBL" id="ML978125">
    <property type="protein sequence ID" value="KAF2099441.1"/>
    <property type="molecule type" value="Genomic_DNA"/>
</dbReference>
<evidence type="ECO:0000313" key="2">
    <source>
        <dbReference type="EMBL" id="KAF2099441.1"/>
    </source>
</evidence>
<accession>A0A9P4ICP5</accession>
<keyword evidence="3" id="KW-1185">Reference proteome</keyword>
<reference evidence="2" key="1">
    <citation type="journal article" date="2020" name="Stud. Mycol.">
        <title>101 Dothideomycetes genomes: a test case for predicting lifestyles and emergence of pathogens.</title>
        <authorList>
            <person name="Haridas S."/>
            <person name="Albert R."/>
            <person name="Binder M."/>
            <person name="Bloem J."/>
            <person name="Labutti K."/>
            <person name="Salamov A."/>
            <person name="Andreopoulos B."/>
            <person name="Baker S."/>
            <person name="Barry K."/>
            <person name="Bills G."/>
            <person name="Bluhm B."/>
            <person name="Cannon C."/>
            <person name="Castanera R."/>
            <person name="Culley D."/>
            <person name="Daum C."/>
            <person name="Ezra D."/>
            <person name="Gonzalez J."/>
            <person name="Henrissat B."/>
            <person name="Kuo A."/>
            <person name="Liang C."/>
            <person name="Lipzen A."/>
            <person name="Lutzoni F."/>
            <person name="Magnuson J."/>
            <person name="Mondo S."/>
            <person name="Nolan M."/>
            <person name="Ohm R."/>
            <person name="Pangilinan J."/>
            <person name="Park H.-J."/>
            <person name="Ramirez L."/>
            <person name="Alfaro M."/>
            <person name="Sun H."/>
            <person name="Tritt A."/>
            <person name="Yoshinaga Y."/>
            <person name="Zwiers L.-H."/>
            <person name="Turgeon B."/>
            <person name="Goodwin S."/>
            <person name="Spatafora J."/>
            <person name="Crous P."/>
            <person name="Grigoriev I."/>
        </authorList>
    </citation>
    <scope>NUCLEOTIDE SEQUENCE</scope>
    <source>
        <strain evidence="2">CBS 133067</strain>
    </source>
</reference>
<dbReference type="Proteomes" id="UP000799772">
    <property type="component" value="Unassembled WGS sequence"/>
</dbReference>
<gene>
    <name evidence="2" type="ORF">NA57DRAFT_65513</name>
</gene>
<dbReference type="Pfam" id="PF18566">
    <property type="entry name" value="Ldi"/>
    <property type="match status" value="1"/>
</dbReference>
<evidence type="ECO:0000259" key="1">
    <source>
        <dbReference type="Pfam" id="PF18566"/>
    </source>
</evidence>
<evidence type="ECO:0000313" key="3">
    <source>
        <dbReference type="Proteomes" id="UP000799772"/>
    </source>
</evidence>
<dbReference type="OrthoDB" id="9979195at2759"/>
<name>A0A9P4ICP5_9PEZI</name>
<dbReference type="InterPro" id="IPR041411">
    <property type="entry name" value="Ldi"/>
</dbReference>
<dbReference type="AlphaFoldDB" id="A0A9P4ICP5"/>
<proteinExistence type="predicted"/>
<protein>
    <recommendedName>
        <fullName evidence="1">Linalool dehydratase/isomerase domain-containing protein</fullName>
    </recommendedName>
</protein>
<organism evidence="2 3">
    <name type="scientific">Rhizodiscina lignyota</name>
    <dbReference type="NCBI Taxonomy" id="1504668"/>
    <lineage>
        <taxon>Eukaryota</taxon>
        <taxon>Fungi</taxon>
        <taxon>Dikarya</taxon>
        <taxon>Ascomycota</taxon>
        <taxon>Pezizomycotina</taxon>
        <taxon>Dothideomycetes</taxon>
        <taxon>Pleosporomycetidae</taxon>
        <taxon>Aulographales</taxon>
        <taxon>Rhizodiscinaceae</taxon>
        <taxon>Rhizodiscina</taxon>
    </lineage>
</organism>
<feature type="domain" description="Linalool dehydratase/isomerase" evidence="1">
    <location>
        <begin position="60"/>
        <end position="405"/>
    </location>
</feature>
<comment type="caution">
    <text evidence="2">The sequence shown here is derived from an EMBL/GenBank/DDBJ whole genome shotgun (WGS) entry which is preliminary data.</text>
</comment>